<proteinExistence type="predicted"/>
<dbReference type="RefSeq" id="WP_110232793.1">
    <property type="nucleotide sequence ID" value="NZ_CP023994.1"/>
</dbReference>
<name>A0A2Z3RVN1_9MICO</name>
<evidence type="ECO:0000313" key="1">
    <source>
        <dbReference type="EMBL" id="AWR20889.1"/>
    </source>
</evidence>
<evidence type="ECO:0008006" key="3">
    <source>
        <dbReference type="Google" id="ProtNLM"/>
    </source>
</evidence>
<dbReference type="EMBL" id="CP023994">
    <property type="protein sequence ID" value="AWR20889.1"/>
    <property type="molecule type" value="Genomic_DNA"/>
</dbReference>
<gene>
    <name evidence="1" type="ORF">AURMO_00270</name>
</gene>
<dbReference type="OrthoDB" id="5117449at2"/>
<dbReference type="KEGG" id="aum:AURMO_00270"/>
<reference evidence="1 2" key="1">
    <citation type="submission" date="2017-10" db="EMBL/GenBank/DDBJ databases">
        <title>Genome of an Actinobacterium that displays light-enhanced growth.</title>
        <authorList>
            <person name="Maresca J.A."/>
            <person name="Hempel P."/>
            <person name="Shevchenko O."/>
            <person name="Miller K.J."/>
            <person name="Hahn M.W."/>
        </authorList>
    </citation>
    <scope>NUCLEOTIDE SEQUENCE [LARGE SCALE GENOMIC DNA]</scope>
    <source>
        <strain evidence="1 2">MWH-Mo1</strain>
    </source>
</reference>
<protein>
    <recommendedName>
        <fullName evidence="3">Bacterial EndoU nuclease domain-containing protein</fullName>
    </recommendedName>
</protein>
<dbReference type="Proteomes" id="UP000246894">
    <property type="component" value="Chromosome"/>
</dbReference>
<accession>A0A2Z3RVN1</accession>
<sequence length="128" mass="14520">MAFESFAHVPVTEELLRHVWEGEADPAKGGHRHGLGREGKTEFPEEWTLVTVTEVILATLAHPQSIHVYEERTFLLREVKQVILQIEMRKLAGGFTIKSVFPVCGEGVFRNQKGRRQLLPLDISVMES</sequence>
<dbReference type="AlphaFoldDB" id="A0A2Z3RVN1"/>
<organism evidence="1 2">
    <name type="scientific">Aurantimicrobium photophilum</name>
    <dbReference type="NCBI Taxonomy" id="1987356"/>
    <lineage>
        <taxon>Bacteria</taxon>
        <taxon>Bacillati</taxon>
        <taxon>Actinomycetota</taxon>
        <taxon>Actinomycetes</taxon>
        <taxon>Micrococcales</taxon>
        <taxon>Microbacteriaceae</taxon>
        <taxon>Aurantimicrobium</taxon>
    </lineage>
</organism>
<evidence type="ECO:0000313" key="2">
    <source>
        <dbReference type="Proteomes" id="UP000246894"/>
    </source>
</evidence>
<keyword evidence="2" id="KW-1185">Reference proteome</keyword>